<reference evidence="7" key="1">
    <citation type="submission" date="2016-10" db="EMBL/GenBank/DDBJ databases">
        <authorList>
            <person name="de Groot N.N."/>
        </authorList>
    </citation>
    <scope>NUCLEOTIDE SEQUENCE [LARGE SCALE GENOMIC DNA]</scope>
    <source>
        <strain evidence="7">DSM 43941</strain>
    </source>
</reference>
<evidence type="ECO:0000256" key="2">
    <source>
        <dbReference type="ARBA" id="ARBA00023015"/>
    </source>
</evidence>
<evidence type="ECO:0000313" key="7">
    <source>
        <dbReference type="EMBL" id="SDT74744.1"/>
    </source>
</evidence>
<keyword evidence="8" id="KW-1185">Reference proteome</keyword>
<accession>A0A1H2CWJ0</accession>
<dbReference type="SMART" id="SM01043">
    <property type="entry name" value="BTAD"/>
    <property type="match status" value="1"/>
</dbReference>
<dbReference type="SMART" id="SM00028">
    <property type="entry name" value="TPR"/>
    <property type="match status" value="5"/>
</dbReference>
<evidence type="ECO:0000259" key="6">
    <source>
        <dbReference type="PROSITE" id="PS51755"/>
    </source>
</evidence>
<dbReference type="SUPFAM" id="SSF52540">
    <property type="entry name" value="P-loop containing nucleoside triphosphate hydrolases"/>
    <property type="match status" value="1"/>
</dbReference>
<dbReference type="PANTHER" id="PTHR35807:SF1">
    <property type="entry name" value="TRANSCRIPTIONAL REGULATOR REDD"/>
    <property type="match status" value="1"/>
</dbReference>
<dbReference type="SUPFAM" id="SSF48452">
    <property type="entry name" value="TPR-like"/>
    <property type="match status" value="3"/>
</dbReference>
<dbReference type="STRING" id="113562.SAMN04489716_7082"/>
<protein>
    <submittedName>
        <fullName evidence="7">DNA-binding transcriptional activator of the SARP family</fullName>
    </submittedName>
</protein>
<feature type="DNA-binding region" description="OmpR/PhoB-type" evidence="5">
    <location>
        <begin position="1"/>
        <end position="94"/>
    </location>
</feature>
<organism evidence="7 8">
    <name type="scientific">Actinoplanes derwentensis</name>
    <dbReference type="NCBI Taxonomy" id="113562"/>
    <lineage>
        <taxon>Bacteria</taxon>
        <taxon>Bacillati</taxon>
        <taxon>Actinomycetota</taxon>
        <taxon>Actinomycetes</taxon>
        <taxon>Micromonosporales</taxon>
        <taxon>Micromonosporaceae</taxon>
        <taxon>Actinoplanes</taxon>
    </lineage>
</organism>
<feature type="domain" description="OmpR/PhoB-type" evidence="6">
    <location>
        <begin position="1"/>
        <end position="94"/>
    </location>
</feature>
<dbReference type="InterPro" id="IPR016032">
    <property type="entry name" value="Sig_transdc_resp-reg_C-effctor"/>
</dbReference>
<keyword evidence="4" id="KW-0804">Transcription</keyword>
<dbReference type="Proteomes" id="UP000198688">
    <property type="component" value="Chromosome I"/>
</dbReference>
<name>A0A1H2CWJ0_9ACTN</name>
<keyword evidence="2" id="KW-0805">Transcription regulation</keyword>
<evidence type="ECO:0000313" key="8">
    <source>
        <dbReference type="Proteomes" id="UP000198688"/>
    </source>
</evidence>
<dbReference type="InterPro" id="IPR027417">
    <property type="entry name" value="P-loop_NTPase"/>
</dbReference>
<gene>
    <name evidence="7" type="ORF">SAMN04489716_7082</name>
</gene>
<dbReference type="GO" id="GO:0000160">
    <property type="term" value="P:phosphorelay signal transduction system"/>
    <property type="evidence" value="ECO:0007669"/>
    <property type="project" value="InterPro"/>
</dbReference>
<dbReference type="AlphaFoldDB" id="A0A1H2CWJ0"/>
<dbReference type="GO" id="GO:0043531">
    <property type="term" value="F:ADP binding"/>
    <property type="evidence" value="ECO:0007669"/>
    <property type="project" value="InterPro"/>
</dbReference>
<dbReference type="GO" id="GO:0006355">
    <property type="term" value="P:regulation of DNA-templated transcription"/>
    <property type="evidence" value="ECO:0007669"/>
    <property type="project" value="InterPro"/>
</dbReference>
<dbReference type="PRINTS" id="PR00364">
    <property type="entry name" value="DISEASERSIST"/>
</dbReference>
<dbReference type="GO" id="GO:0003677">
    <property type="term" value="F:DNA binding"/>
    <property type="evidence" value="ECO:0007669"/>
    <property type="project" value="UniProtKB-UniRule"/>
</dbReference>
<dbReference type="InterPro" id="IPR051677">
    <property type="entry name" value="AfsR-DnrI-RedD_regulator"/>
</dbReference>
<dbReference type="InterPro" id="IPR036388">
    <property type="entry name" value="WH-like_DNA-bd_sf"/>
</dbReference>
<dbReference type="InterPro" id="IPR005158">
    <property type="entry name" value="BTAD"/>
</dbReference>
<evidence type="ECO:0000256" key="1">
    <source>
        <dbReference type="ARBA" id="ARBA00005820"/>
    </source>
</evidence>
<dbReference type="Gene3D" id="3.40.50.300">
    <property type="entry name" value="P-loop containing nucleotide triphosphate hydrolases"/>
    <property type="match status" value="1"/>
</dbReference>
<dbReference type="Gene3D" id="1.10.10.10">
    <property type="entry name" value="Winged helix-like DNA-binding domain superfamily/Winged helix DNA-binding domain"/>
    <property type="match status" value="1"/>
</dbReference>
<dbReference type="Pfam" id="PF00486">
    <property type="entry name" value="Trans_reg_C"/>
    <property type="match status" value="1"/>
</dbReference>
<evidence type="ECO:0000256" key="3">
    <source>
        <dbReference type="ARBA" id="ARBA00023125"/>
    </source>
</evidence>
<keyword evidence="3 5" id="KW-0238">DNA-binding</keyword>
<dbReference type="InterPro" id="IPR011990">
    <property type="entry name" value="TPR-like_helical_dom_sf"/>
</dbReference>
<dbReference type="EMBL" id="LT629758">
    <property type="protein sequence ID" value="SDT74744.1"/>
    <property type="molecule type" value="Genomic_DNA"/>
</dbReference>
<evidence type="ECO:0000256" key="5">
    <source>
        <dbReference type="PROSITE-ProRule" id="PRU01091"/>
    </source>
</evidence>
<dbReference type="InterPro" id="IPR001867">
    <property type="entry name" value="OmpR/PhoB-type_DNA-bd"/>
</dbReference>
<dbReference type="CDD" id="cd15831">
    <property type="entry name" value="BTAD"/>
    <property type="match status" value="1"/>
</dbReference>
<dbReference type="PROSITE" id="PS51755">
    <property type="entry name" value="OMPR_PHOB"/>
    <property type="match status" value="1"/>
</dbReference>
<dbReference type="InterPro" id="IPR019734">
    <property type="entry name" value="TPR_rpt"/>
</dbReference>
<dbReference type="SUPFAM" id="SSF46894">
    <property type="entry name" value="C-terminal effector domain of the bipartite response regulators"/>
    <property type="match status" value="1"/>
</dbReference>
<proteinExistence type="inferred from homology"/>
<comment type="similarity">
    <text evidence="1">Belongs to the AfsR/DnrI/RedD regulatory family.</text>
</comment>
<evidence type="ECO:0000256" key="4">
    <source>
        <dbReference type="ARBA" id="ARBA00023163"/>
    </source>
</evidence>
<dbReference type="PANTHER" id="PTHR35807">
    <property type="entry name" value="TRANSCRIPTIONAL REGULATOR REDD-RELATED"/>
    <property type="match status" value="1"/>
</dbReference>
<dbReference type="Gene3D" id="1.25.40.10">
    <property type="entry name" value="Tetratricopeptide repeat domain"/>
    <property type="match status" value="2"/>
</dbReference>
<sequence>MREFRLLGPVEVWADGRRLDGGPPQQRLVLAVLLAAAGRVVPAETLIARLWDDEPPAAARRAVYVHIARIRRVLREAGADGALVGASGGYRLDVDAGEVDLLRYQRLTGQARDRDDPREPLAEALACWRGTPLAGVPGRWAEDTRKTWSRLHLDTTIAWSRVADPSPAIDLLTPLVEEHPLVEPLAAALMRVLHRAGRTAEALDCFTRTRKKLVEELGLDPGSELAATHQMLLSVPTPAPAVRERPTQLPPDISAFVGRNAEMDALGAAADQSLIVISGTAGVGKTTLAVHWASTVADRFPDGILHVNLRGFDPSGTTKTPAEAIRGFLEAFDVPPQSVPVTLPAQTGLYRRLVAGRRVLVMLDNARDAEQVRPLLPNSPGCLAVVTSRHLLPALVVTDGAYPLSLDLLSATESRQLLTARLGAERVDAEPRSVDEIIDRCAGLPLAMTLIATRAAVHRRFELADLVGQLRAAGDRLDALSSVDRSIDVRTVFSWSYDGLSEGAAELFRLLGLHCGPDITAPAAAALLGSDTRRANVLLAELADAHLIVEHIRGRFGMHDLLRAYAAERFDDDPAGPLRRVLDYYLHSAYAADGLLYPHRDEVALDPPRAGVTPQVFDTDRQAAAWLDGERPVLLAAITQAASGYEAQAFRLALALVTFLDRRGHWDEMIAALSLALDAARRLGDAVGEGHSLRVLGWAYAHSGQYEKSAGLTRDALAVFEKLDDRVGQARAHRDLAQAFWRKGDHAGTLHHLSQVLRLSATAGLRAGPAFALYVQACVRFLSGDQPQAVALCRASVAEYRALGDRIGEAVAWEGRGMAHAGVGHHRSALICFRRALSLRRGANDRLLMADSLLLIGDTHAAAQRPGDARAAWLAAHKIFSELGHPDAERVEARLGQVRSLRSTL</sequence>
<dbReference type="Pfam" id="PF03704">
    <property type="entry name" value="BTAD"/>
    <property type="match status" value="1"/>
</dbReference>
<dbReference type="SMART" id="SM00862">
    <property type="entry name" value="Trans_reg_C"/>
    <property type="match status" value="1"/>
</dbReference>